<reference evidence="3" key="2">
    <citation type="submission" date="2021-12" db="EMBL/GenBank/DDBJ databases">
        <title>Resequencing data analysis of finger millet.</title>
        <authorList>
            <person name="Hatakeyama M."/>
            <person name="Aluri S."/>
            <person name="Balachadran M.T."/>
            <person name="Sivarajan S.R."/>
            <person name="Poveda L."/>
            <person name="Shimizu-Inatsugi R."/>
            <person name="Schlapbach R."/>
            <person name="Sreeman S.M."/>
            <person name="Shimizu K.K."/>
        </authorList>
    </citation>
    <scope>NUCLEOTIDE SEQUENCE</scope>
</reference>
<proteinExistence type="predicted"/>
<feature type="signal peptide" evidence="1">
    <location>
        <begin position="1"/>
        <end position="21"/>
    </location>
</feature>
<dbReference type="Proteomes" id="UP001054889">
    <property type="component" value="Unassembled WGS sequence"/>
</dbReference>
<dbReference type="InterPro" id="IPR036312">
    <property type="entry name" value="Bifun_inhib/LTP/seed_sf"/>
</dbReference>
<dbReference type="AlphaFoldDB" id="A0AAV5E5I0"/>
<dbReference type="PANTHER" id="PTHR33286">
    <property type="entry name" value="BIFUNCTIONAL INHIBITOR/LIPID-TRANSFER PROTEIN/SEED STORAGE 2S ALBUMIN SUPERFAMILY PROTEIN"/>
    <property type="match status" value="1"/>
</dbReference>
<keyword evidence="4" id="KW-1185">Reference proteome</keyword>
<evidence type="ECO:0000256" key="1">
    <source>
        <dbReference type="SAM" id="SignalP"/>
    </source>
</evidence>
<feature type="chain" id="PRO_5043741732" description="Bifunctional inhibitor/plant lipid transfer protein/seed storage helical domain-containing protein" evidence="1">
    <location>
        <begin position="22"/>
        <end position="138"/>
    </location>
</feature>
<dbReference type="InterPro" id="IPR016140">
    <property type="entry name" value="Bifunc_inhib/LTP/seed_store"/>
</dbReference>
<dbReference type="EMBL" id="BQKI01000073">
    <property type="protein sequence ID" value="GJN17440.1"/>
    <property type="molecule type" value="Genomic_DNA"/>
</dbReference>
<evidence type="ECO:0000313" key="4">
    <source>
        <dbReference type="Proteomes" id="UP001054889"/>
    </source>
</evidence>
<feature type="domain" description="Bifunctional inhibitor/plant lipid transfer protein/seed storage helical" evidence="2">
    <location>
        <begin position="27"/>
        <end position="109"/>
    </location>
</feature>
<dbReference type="Pfam" id="PF14368">
    <property type="entry name" value="LTP_2"/>
    <property type="match status" value="1"/>
</dbReference>
<evidence type="ECO:0000313" key="3">
    <source>
        <dbReference type="EMBL" id="GJN17440.1"/>
    </source>
</evidence>
<accession>A0AAV5E5I0</accession>
<evidence type="ECO:0000259" key="2">
    <source>
        <dbReference type="Pfam" id="PF14368"/>
    </source>
</evidence>
<keyword evidence="1" id="KW-0732">Signal</keyword>
<organism evidence="3 4">
    <name type="scientific">Eleusine coracana subsp. coracana</name>
    <dbReference type="NCBI Taxonomy" id="191504"/>
    <lineage>
        <taxon>Eukaryota</taxon>
        <taxon>Viridiplantae</taxon>
        <taxon>Streptophyta</taxon>
        <taxon>Embryophyta</taxon>
        <taxon>Tracheophyta</taxon>
        <taxon>Spermatophyta</taxon>
        <taxon>Magnoliopsida</taxon>
        <taxon>Liliopsida</taxon>
        <taxon>Poales</taxon>
        <taxon>Poaceae</taxon>
        <taxon>PACMAD clade</taxon>
        <taxon>Chloridoideae</taxon>
        <taxon>Cynodonteae</taxon>
        <taxon>Eleusininae</taxon>
        <taxon>Eleusine</taxon>
    </lineage>
</organism>
<sequence>MAAKLFFACLVLLSLVMSAAPARPATTTADDAPPTGDCDQDLKDLISNCQQYVQFPADPKIPPSQACCAVIQRANIPCLCSKVTPPIEGIICMDKVVYVANYCKRPLQPGSTAEAITFLVVRSLDALVCLSLRQQSRC</sequence>
<protein>
    <recommendedName>
        <fullName evidence="2">Bifunctional inhibitor/plant lipid transfer protein/seed storage helical domain-containing protein</fullName>
    </recommendedName>
</protein>
<reference evidence="3" key="1">
    <citation type="journal article" date="2018" name="DNA Res.">
        <title>Multiple hybrid de novo genome assembly of finger millet, an orphan allotetraploid crop.</title>
        <authorList>
            <person name="Hatakeyama M."/>
            <person name="Aluri S."/>
            <person name="Balachadran M.T."/>
            <person name="Sivarajan S.R."/>
            <person name="Patrignani A."/>
            <person name="Gruter S."/>
            <person name="Poveda L."/>
            <person name="Shimizu-Inatsugi R."/>
            <person name="Baeten J."/>
            <person name="Francoijs K.J."/>
            <person name="Nataraja K.N."/>
            <person name="Reddy Y.A.N."/>
            <person name="Phadnis S."/>
            <person name="Ravikumar R.L."/>
            <person name="Schlapbach R."/>
            <person name="Sreeman S.M."/>
            <person name="Shimizu K.K."/>
        </authorList>
    </citation>
    <scope>NUCLEOTIDE SEQUENCE</scope>
</reference>
<dbReference type="PANTHER" id="PTHR33286:SF1">
    <property type="entry name" value="OS01G0800600 PROTEIN"/>
    <property type="match status" value="1"/>
</dbReference>
<dbReference type="CDD" id="cd04660">
    <property type="entry name" value="nsLTP_like"/>
    <property type="match status" value="1"/>
</dbReference>
<dbReference type="Gene3D" id="1.10.110.10">
    <property type="entry name" value="Plant lipid-transfer and hydrophobic proteins"/>
    <property type="match status" value="1"/>
</dbReference>
<comment type="caution">
    <text evidence="3">The sequence shown here is derived from an EMBL/GenBank/DDBJ whole genome shotgun (WGS) entry which is preliminary data.</text>
</comment>
<name>A0AAV5E5I0_ELECO</name>
<gene>
    <name evidence="3" type="primary">gb04504</name>
    <name evidence="3" type="ORF">PR202_gb04504</name>
</gene>
<dbReference type="InterPro" id="IPR044741">
    <property type="entry name" value="NsLTP-like"/>
</dbReference>
<dbReference type="SUPFAM" id="SSF47699">
    <property type="entry name" value="Bifunctional inhibitor/lipid-transfer protein/seed storage 2S albumin"/>
    <property type="match status" value="1"/>
</dbReference>